<dbReference type="AlphaFoldDB" id="A0A7G2CBC7"/>
<feature type="region of interest" description="Disordered" evidence="1">
    <location>
        <begin position="72"/>
        <end position="91"/>
    </location>
</feature>
<organism evidence="2 3">
    <name type="scientific">Angomonas deanei</name>
    <dbReference type="NCBI Taxonomy" id="59799"/>
    <lineage>
        <taxon>Eukaryota</taxon>
        <taxon>Discoba</taxon>
        <taxon>Euglenozoa</taxon>
        <taxon>Kinetoplastea</taxon>
        <taxon>Metakinetoplastina</taxon>
        <taxon>Trypanosomatida</taxon>
        <taxon>Trypanosomatidae</taxon>
        <taxon>Strigomonadinae</taxon>
        <taxon>Angomonas</taxon>
    </lineage>
</organism>
<sequence>MAKKHRVKRQKYVDHLRKVEKERDAYLVKQKNKRSRVESCIEDDEVEVAQHSKRIKREPEVAAVEQPLAKADAEVKKEAKPTAAPPKPVGSFFGAILSDPKLFEEKKKHVATKKKTTRKSLY</sequence>
<dbReference type="EMBL" id="LR877150">
    <property type="protein sequence ID" value="CAD2216227.1"/>
    <property type="molecule type" value="Genomic_DNA"/>
</dbReference>
<evidence type="ECO:0000256" key="1">
    <source>
        <dbReference type="SAM" id="MobiDB-lite"/>
    </source>
</evidence>
<evidence type="ECO:0000313" key="2">
    <source>
        <dbReference type="EMBL" id="CAD2216227.1"/>
    </source>
</evidence>
<dbReference type="VEuPathDB" id="TriTrypDB:ADEAN_000368800"/>
<proteinExistence type="predicted"/>
<gene>
    <name evidence="2" type="ORF">ADEAN_000368800</name>
</gene>
<reference evidence="2 3" key="1">
    <citation type="submission" date="2020-08" db="EMBL/GenBank/DDBJ databases">
        <authorList>
            <person name="Newling K."/>
            <person name="Davey J."/>
            <person name="Forrester S."/>
        </authorList>
    </citation>
    <scope>NUCLEOTIDE SEQUENCE [LARGE SCALE GENOMIC DNA]</scope>
    <source>
        <strain evidence="3">Crithidia deanei Carvalho (ATCC PRA-265)</strain>
    </source>
</reference>
<name>A0A7G2CBC7_9TRYP</name>
<dbReference type="Proteomes" id="UP000515908">
    <property type="component" value="Chromosome 06"/>
</dbReference>
<accession>A0A7G2CBC7</accession>
<evidence type="ECO:0000313" key="3">
    <source>
        <dbReference type="Proteomes" id="UP000515908"/>
    </source>
</evidence>
<protein>
    <submittedName>
        <fullName evidence="2">Uncharacterized protein</fullName>
    </submittedName>
</protein>
<keyword evidence="3" id="KW-1185">Reference proteome</keyword>